<dbReference type="OrthoDB" id="1374948at2"/>
<dbReference type="RefSeq" id="WP_133536133.1">
    <property type="nucleotide sequence ID" value="NZ_SNYH01000004.1"/>
</dbReference>
<comment type="caution">
    <text evidence="1">The sequence shown here is derived from an EMBL/GenBank/DDBJ whole genome shotgun (WGS) entry which is preliminary data.</text>
</comment>
<gene>
    <name evidence="1" type="ORF">DFQ07_1918</name>
</gene>
<dbReference type="AlphaFoldDB" id="A0A4R6TEG2"/>
<keyword evidence="2" id="KW-1185">Reference proteome</keyword>
<name>A0A4R6TEG2_9FLAO</name>
<dbReference type="Proteomes" id="UP000295390">
    <property type="component" value="Unassembled WGS sequence"/>
</dbReference>
<dbReference type="EMBL" id="SNYH01000004">
    <property type="protein sequence ID" value="TDQ25496.1"/>
    <property type="molecule type" value="Genomic_DNA"/>
</dbReference>
<evidence type="ECO:0000313" key="1">
    <source>
        <dbReference type="EMBL" id="TDQ25496.1"/>
    </source>
</evidence>
<reference evidence="1 2" key="1">
    <citation type="submission" date="2019-03" db="EMBL/GenBank/DDBJ databases">
        <title>Genomic Encyclopedia of Type Strains, Phase III (KMG-III): the genomes of soil and plant-associated and newly described type strains.</title>
        <authorList>
            <person name="Whitman W."/>
        </authorList>
    </citation>
    <scope>NUCLEOTIDE SEQUENCE [LARGE SCALE GENOMIC DNA]</scope>
    <source>
        <strain evidence="1 2">CECT 8283</strain>
    </source>
</reference>
<sequence>MYKLYTFENTKIEPFQNLTEEAFEHLKSDCEIIKNAHKQLIIFKHLQLNGIDYSDFMNKLSNIPVNGIDIIKLTNSDLLLNANKIVLNLLSSFTSFLDNGKYFLSKKYGRNSNEYTNLNLLIKKHTEENFPFRFLKKFRNYIVHLGFPLQGLSFEAEKNIKNPEKMTGKIILSVNLETLQKEKRLFDEVHLDLMKLEDDIDLRPLIASLSLSILDIQRYIYNLQKEEIENAIENIEMFIGNKKKNTNLIKVCWNIDSDEESLGFNTYDIPFDMISDFKVYKKGGL</sequence>
<evidence type="ECO:0000313" key="2">
    <source>
        <dbReference type="Proteomes" id="UP000295390"/>
    </source>
</evidence>
<proteinExistence type="predicted"/>
<accession>A0A4R6TEG2</accession>
<organism evidence="1 2">
    <name type="scientific">Tenacibaculum caenipelagi</name>
    <dbReference type="NCBI Taxonomy" id="1325435"/>
    <lineage>
        <taxon>Bacteria</taxon>
        <taxon>Pseudomonadati</taxon>
        <taxon>Bacteroidota</taxon>
        <taxon>Flavobacteriia</taxon>
        <taxon>Flavobacteriales</taxon>
        <taxon>Flavobacteriaceae</taxon>
        <taxon>Tenacibaculum</taxon>
    </lineage>
</organism>
<protein>
    <submittedName>
        <fullName evidence="1">Uncharacterized protein</fullName>
    </submittedName>
</protein>